<proteinExistence type="predicted"/>
<evidence type="ECO:0000313" key="2">
    <source>
        <dbReference type="Proteomes" id="UP001241472"/>
    </source>
</evidence>
<evidence type="ECO:0000313" key="1">
    <source>
        <dbReference type="EMBL" id="MDP9838315.1"/>
    </source>
</evidence>
<dbReference type="RefSeq" id="WP_306836082.1">
    <property type="nucleotide sequence ID" value="NZ_JAUSRF010000009.1"/>
</dbReference>
<keyword evidence="1" id="KW-0378">Hydrolase</keyword>
<accession>A0ABT9PV19</accession>
<protein>
    <submittedName>
        <fullName evidence="1">mRNA-degrading endonuclease toxin of MazEF toxin-antitoxin module</fullName>
    </submittedName>
</protein>
<gene>
    <name evidence="1" type="ORF">J2T09_003082</name>
</gene>
<keyword evidence="1" id="KW-0540">Nuclease</keyword>
<reference evidence="1 2" key="1">
    <citation type="submission" date="2023-07" db="EMBL/GenBank/DDBJ databases">
        <title>Sorghum-associated microbial communities from plants grown in Nebraska, USA.</title>
        <authorList>
            <person name="Schachtman D."/>
        </authorList>
    </citation>
    <scope>NUCLEOTIDE SEQUENCE [LARGE SCALE GENOMIC DNA]</scope>
    <source>
        <strain evidence="1 2">DS1307</strain>
    </source>
</reference>
<organism evidence="1 2">
    <name type="scientific">Neorhizobium huautlense</name>
    <dbReference type="NCBI Taxonomy" id="67774"/>
    <lineage>
        <taxon>Bacteria</taxon>
        <taxon>Pseudomonadati</taxon>
        <taxon>Pseudomonadota</taxon>
        <taxon>Alphaproteobacteria</taxon>
        <taxon>Hyphomicrobiales</taxon>
        <taxon>Rhizobiaceae</taxon>
        <taxon>Rhizobium/Agrobacterium group</taxon>
        <taxon>Neorhizobium</taxon>
    </lineage>
</organism>
<dbReference type="EMBL" id="JAUSRF010000009">
    <property type="protein sequence ID" value="MDP9838315.1"/>
    <property type="molecule type" value="Genomic_DNA"/>
</dbReference>
<sequence>MTLPDPVPGLVVRYNYLWHADQLKGVSAGGKDRPCAIVVSSKETGLVVVVPITHAYPEPGEEKLSIEISAEIARSIGLDSDVNYVKLEINRFEWPGDHLRALPGDPGRVDYGMVTKAFFDLIRKRLADLARAHLLRESRR</sequence>
<name>A0ABT9PV19_9HYPH</name>
<keyword evidence="1" id="KW-0255">Endonuclease</keyword>
<keyword evidence="2" id="KW-1185">Reference proteome</keyword>
<comment type="caution">
    <text evidence="1">The sequence shown here is derived from an EMBL/GenBank/DDBJ whole genome shotgun (WGS) entry which is preliminary data.</text>
</comment>
<dbReference type="GO" id="GO:0004519">
    <property type="term" value="F:endonuclease activity"/>
    <property type="evidence" value="ECO:0007669"/>
    <property type="project" value="UniProtKB-KW"/>
</dbReference>
<dbReference type="Proteomes" id="UP001241472">
    <property type="component" value="Unassembled WGS sequence"/>
</dbReference>